<evidence type="ECO:0000256" key="8">
    <source>
        <dbReference type="ARBA" id="ARBA00047883"/>
    </source>
</evidence>
<evidence type="ECO:0000256" key="1">
    <source>
        <dbReference type="ARBA" id="ARBA00005165"/>
    </source>
</evidence>
<protein>
    <recommendedName>
        <fullName evidence="9">Thiamine-phosphate synthase</fullName>
        <shortName evidence="9">TP synthase</shortName>
        <shortName evidence="9">TPS</shortName>
        <ecNumber evidence="9">2.5.1.3</ecNumber>
    </recommendedName>
    <alternativeName>
        <fullName evidence="9">Thiamine-phosphate pyrophosphorylase</fullName>
        <shortName evidence="9">TMP pyrophosphorylase</shortName>
        <shortName evidence="9">TMP-PPase</shortName>
    </alternativeName>
</protein>
<dbReference type="PIRSF" id="PIRSF000512">
    <property type="entry name" value="TMP_PPase_Cyanobac_prd"/>
    <property type="match status" value="1"/>
</dbReference>
<dbReference type="GO" id="GO:0005737">
    <property type="term" value="C:cytoplasm"/>
    <property type="evidence" value="ECO:0007669"/>
    <property type="project" value="TreeGrafter"/>
</dbReference>
<evidence type="ECO:0000256" key="3">
    <source>
        <dbReference type="ARBA" id="ARBA00022723"/>
    </source>
</evidence>
<evidence type="ECO:0000256" key="11">
    <source>
        <dbReference type="RuleBase" id="RU004253"/>
    </source>
</evidence>
<feature type="binding site" evidence="9">
    <location>
        <position position="293"/>
    </location>
    <ligand>
        <name>2-[(2R,5Z)-2-carboxy-4-methylthiazol-5(2H)-ylidene]ethyl phosphate</name>
        <dbReference type="ChEBI" id="CHEBI:62899"/>
    </ligand>
</feature>
<dbReference type="GO" id="GO:0004789">
    <property type="term" value="F:thiamine-phosphate diphosphorylase activity"/>
    <property type="evidence" value="ECO:0007669"/>
    <property type="project" value="UniProtKB-UniRule"/>
</dbReference>
<sequence>MNNYQRIIDANFNRAREGLRVLEEVARFLLNKKGITKEIKEMRHKLYSLLEENSYIFSRNIKADVGVSLTIKEESKREDYLSIVQANAQRVSEALRVIEEFGKLNGEISEQIKTLRFQLYEIEKELSLLILPSLPDYPLYIIVDPEARKKDFLSFVDELVKNGAKIIQLRAKNLRDREFYSLGKRIKSITRGKCCFIINDRIDLAISLEADGVHLGRDDLPVKEAEKIFPGKIIGISCHTENDLSIAKNENVSYISIGPIFETKIKKDKKPIGLGLIKRARKEVALPIVAIGGINEENIREVFEAGADYAAVISALAESKEPGKKLRKLLKRVTK</sequence>
<dbReference type="Gene3D" id="3.20.20.70">
    <property type="entry name" value="Aldolase class I"/>
    <property type="match status" value="1"/>
</dbReference>
<comment type="pathway">
    <text evidence="1 9 11">Cofactor biosynthesis; thiamine diphosphate biosynthesis; thiamine phosphate from 4-amino-2-methyl-5-diphosphomethylpyrimidine and 4-methyl-5-(2-phosphoethyl)-thiazole: step 1/1.</text>
</comment>
<dbReference type="NCBIfam" id="NF002727">
    <property type="entry name" value="PRK02615.1"/>
    <property type="match status" value="1"/>
</dbReference>
<dbReference type="SUPFAM" id="SSF51391">
    <property type="entry name" value="Thiamin phosphate synthase"/>
    <property type="match status" value="1"/>
</dbReference>
<dbReference type="InterPro" id="IPR041397">
    <property type="entry name" value="ThiD2"/>
</dbReference>
<keyword evidence="3 9" id="KW-0479">Metal-binding</keyword>
<comment type="function">
    <text evidence="9">Condenses 4-methyl-5-(beta-hydroxyethyl)thiazole monophosphate (THZ-P) and 2-methyl-4-amino-5-hydroxymethyl pyrimidine pyrophosphate (HMP-PP) to form thiamine monophosphate (TMP).</text>
</comment>
<dbReference type="AlphaFoldDB" id="A0A2M7M444"/>
<gene>
    <name evidence="9" type="primary">thiE</name>
    <name evidence="14" type="ORF">COZ37_02550</name>
</gene>
<keyword evidence="5 9" id="KW-0784">Thiamine biosynthesis</keyword>
<reference evidence="15" key="1">
    <citation type="submission" date="2017-09" db="EMBL/GenBank/DDBJ databases">
        <title>Depth-based differentiation of microbial function through sediment-hosted aquifers and enrichment of novel symbionts in the deep terrestrial subsurface.</title>
        <authorList>
            <person name="Probst A.J."/>
            <person name="Ladd B."/>
            <person name="Jarett J.K."/>
            <person name="Geller-Mcgrath D.E."/>
            <person name="Sieber C.M.K."/>
            <person name="Emerson J.B."/>
            <person name="Anantharaman K."/>
            <person name="Thomas B.C."/>
            <person name="Malmstrom R."/>
            <person name="Stieglmeier M."/>
            <person name="Klingl A."/>
            <person name="Woyke T."/>
            <person name="Ryan C.M."/>
            <person name="Banfield J.F."/>
        </authorList>
    </citation>
    <scope>NUCLEOTIDE SEQUENCE [LARGE SCALE GENOMIC DNA]</scope>
</reference>
<comment type="catalytic activity">
    <reaction evidence="7 9 10">
        <text>2-(2-carboxy-4-methylthiazol-5-yl)ethyl phosphate + 4-amino-2-methyl-5-(diphosphooxymethyl)pyrimidine + 2 H(+) = thiamine phosphate + CO2 + diphosphate</text>
        <dbReference type="Rhea" id="RHEA:47848"/>
        <dbReference type="ChEBI" id="CHEBI:15378"/>
        <dbReference type="ChEBI" id="CHEBI:16526"/>
        <dbReference type="ChEBI" id="CHEBI:33019"/>
        <dbReference type="ChEBI" id="CHEBI:37575"/>
        <dbReference type="ChEBI" id="CHEBI:57841"/>
        <dbReference type="ChEBI" id="CHEBI:62890"/>
        <dbReference type="EC" id="2.5.1.3"/>
    </reaction>
</comment>
<feature type="binding site" evidence="9">
    <location>
        <position position="200"/>
    </location>
    <ligand>
        <name>Mg(2+)</name>
        <dbReference type="ChEBI" id="CHEBI:18420"/>
    </ligand>
</feature>
<dbReference type="GO" id="GO:0009228">
    <property type="term" value="P:thiamine biosynthetic process"/>
    <property type="evidence" value="ECO:0007669"/>
    <property type="project" value="UniProtKB-KW"/>
</dbReference>
<name>A0A2M7M444_9BACT</name>
<dbReference type="InterPro" id="IPR013785">
    <property type="entry name" value="Aldolase_TIM"/>
</dbReference>
<dbReference type="EC" id="2.5.1.3" evidence="9"/>
<comment type="caution">
    <text evidence="9">Lacks conserved residue(s) required for the propagation of feature annotation.</text>
</comment>
<evidence type="ECO:0000259" key="13">
    <source>
        <dbReference type="Pfam" id="PF17792"/>
    </source>
</evidence>
<dbReference type="EMBL" id="PFJK01000109">
    <property type="protein sequence ID" value="PIX77463.1"/>
    <property type="molecule type" value="Genomic_DNA"/>
</dbReference>
<feature type="domain" description="Thiamine phosphate synthase/TenI" evidence="12">
    <location>
        <begin position="139"/>
        <end position="316"/>
    </location>
</feature>
<dbReference type="Proteomes" id="UP000229703">
    <property type="component" value="Unassembled WGS sequence"/>
</dbReference>
<evidence type="ECO:0000259" key="12">
    <source>
        <dbReference type="Pfam" id="PF02581"/>
    </source>
</evidence>
<evidence type="ECO:0000256" key="5">
    <source>
        <dbReference type="ARBA" id="ARBA00022977"/>
    </source>
</evidence>
<feature type="binding site" evidence="9">
    <location>
        <position position="199"/>
    </location>
    <ligand>
        <name>4-amino-2-methyl-5-(diphosphooxymethyl)pyrimidine</name>
        <dbReference type="ChEBI" id="CHEBI:57841"/>
    </ligand>
</feature>
<organism evidence="14 15">
    <name type="scientific">bacterium (Candidatus Ratteibacteria) CG_4_10_14_3_um_filter_41_18</name>
    <dbReference type="NCBI Taxonomy" id="2014287"/>
    <lineage>
        <taxon>Bacteria</taxon>
        <taxon>Candidatus Ratteibacteria</taxon>
    </lineage>
</organism>
<dbReference type="UniPathway" id="UPA00060">
    <property type="reaction ID" value="UER00141"/>
</dbReference>
<evidence type="ECO:0000256" key="10">
    <source>
        <dbReference type="RuleBase" id="RU003826"/>
    </source>
</evidence>
<accession>A0A2M7M444</accession>
<keyword evidence="2 9" id="KW-0808">Transferase</keyword>
<evidence type="ECO:0000256" key="9">
    <source>
        <dbReference type="HAMAP-Rule" id="MF_00097"/>
    </source>
</evidence>
<feature type="binding site" evidence="9">
    <location>
        <begin position="168"/>
        <end position="172"/>
    </location>
    <ligand>
        <name>4-amino-2-methyl-5-(diphosphooxymethyl)pyrimidine</name>
        <dbReference type="ChEBI" id="CHEBI:57841"/>
    </ligand>
</feature>
<dbReference type="InterPro" id="IPR034291">
    <property type="entry name" value="TMP_synthase"/>
</dbReference>
<dbReference type="InterPro" id="IPR036206">
    <property type="entry name" value="ThiamineP_synth_sf"/>
</dbReference>
<comment type="catalytic activity">
    <reaction evidence="6 9 10">
        <text>4-methyl-5-(2-phosphooxyethyl)-thiazole + 4-amino-2-methyl-5-(diphosphooxymethyl)pyrimidine + H(+) = thiamine phosphate + diphosphate</text>
        <dbReference type="Rhea" id="RHEA:22328"/>
        <dbReference type="ChEBI" id="CHEBI:15378"/>
        <dbReference type="ChEBI" id="CHEBI:33019"/>
        <dbReference type="ChEBI" id="CHEBI:37575"/>
        <dbReference type="ChEBI" id="CHEBI:57841"/>
        <dbReference type="ChEBI" id="CHEBI:58296"/>
        <dbReference type="EC" id="2.5.1.3"/>
    </reaction>
</comment>
<dbReference type="PANTHER" id="PTHR20857">
    <property type="entry name" value="THIAMINE-PHOSPHATE PYROPHOSPHORYLASE"/>
    <property type="match status" value="1"/>
</dbReference>
<dbReference type="GO" id="GO:0009229">
    <property type="term" value="P:thiamine diphosphate biosynthetic process"/>
    <property type="evidence" value="ECO:0007669"/>
    <property type="project" value="UniProtKB-UniRule"/>
</dbReference>
<evidence type="ECO:0000256" key="4">
    <source>
        <dbReference type="ARBA" id="ARBA00022842"/>
    </source>
</evidence>
<evidence type="ECO:0000313" key="14">
    <source>
        <dbReference type="EMBL" id="PIX77463.1"/>
    </source>
</evidence>
<feature type="binding site" evidence="9">
    <location>
        <begin position="313"/>
        <end position="314"/>
    </location>
    <ligand>
        <name>2-[(2R,5Z)-2-carboxy-4-methylthiazol-5(2H)-ylidene]ethyl phosphate</name>
        <dbReference type="ChEBI" id="CHEBI:62899"/>
    </ligand>
</feature>
<dbReference type="InterPro" id="IPR016229">
    <property type="entry name" value="TMP_synthase_cyanobac_bac"/>
</dbReference>
<dbReference type="HAMAP" id="MF_00097">
    <property type="entry name" value="TMP_synthase"/>
    <property type="match status" value="1"/>
</dbReference>
<feature type="binding site" evidence="9">
    <location>
        <position position="219"/>
    </location>
    <ligand>
        <name>Mg(2+)</name>
        <dbReference type="ChEBI" id="CHEBI:18420"/>
    </ligand>
</feature>
<dbReference type="NCBIfam" id="TIGR00693">
    <property type="entry name" value="thiE"/>
    <property type="match status" value="1"/>
</dbReference>
<dbReference type="CDD" id="cd00564">
    <property type="entry name" value="TMP_TenI"/>
    <property type="match status" value="1"/>
</dbReference>
<proteinExistence type="inferred from homology"/>
<comment type="catalytic activity">
    <reaction evidence="8 9 10">
        <text>2-[(2R,5Z)-2-carboxy-4-methylthiazol-5(2H)-ylidene]ethyl phosphate + 4-amino-2-methyl-5-(diphosphooxymethyl)pyrimidine + 2 H(+) = thiamine phosphate + CO2 + diphosphate</text>
        <dbReference type="Rhea" id="RHEA:47844"/>
        <dbReference type="ChEBI" id="CHEBI:15378"/>
        <dbReference type="ChEBI" id="CHEBI:16526"/>
        <dbReference type="ChEBI" id="CHEBI:33019"/>
        <dbReference type="ChEBI" id="CHEBI:37575"/>
        <dbReference type="ChEBI" id="CHEBI:57841"/>
        <dbReference type="ChEBI" id="CHEBI:62899"/>
        <dbReference type="EC" id="2.5.1.3"/>
    </reaction>
</comment>
<comment type="cofactor">
    <cofactor evidence="9">
        <name>Mg(2+)</name>
        <dbReference type="ChEBI" id="CHEBI:18420"/>
    </cofactor>
    <text evidence="9">Binds 1 Mg(2+) ion per subunit.</text>
</comment>
<feature type="binding site" evidence="9">
    <location>
        <position position="237"/>
    </location>
    <ligand>
        <name>4-amino-2-methyl-5-(diphosphooxymethyl)pyrimidine</name>
        <dbReference type="ChEBI" id="CHEBI:57841"/>
    </ligand>
</feature>
<comment type="similarity">
    <text evidence="9 10">Belongs to the thiamine-phosphate synthase family.</text>
</comment>
<evidence type="ECO:0000256" key="6">
    <source>
        <dbReference type="ARBA" id="ARBA00047334"/>
    </source>
</evidence>
<feature type="binding site" evidence="9">
    <location>
        <position position="266"/>
    </location>
    <ligand>
        <name>4-amino-2-methyl-5-(diphosphooxymethyl)pyrimidine</name>
        <dbReference type="ChEBI" id="CHEBI:57841"/>
    </ligand>
</feature>
<evidence type="ECO:0000313" key="15">
    <source>
        <dbReference type="Proteomes" id="UP000229703"/>
    </source>
</evidence>
<evidence type="ECO:0000256" key="2">
    <source>
        <dbReference type="ARBA" id="ARBA00022679"/>
    </source>
</evidence>
<dbReference type="Pfam" id="PF17792">
    <property type="entry name" value="ThiD2"/>
    <property type="match status" value="1"/>
</dbReference>
<dbReference type="FunFam" id="3.20.20.70:FF:000096">
    <property type="entry name" value="Thiamine-phosphate synthase"/>
    <property type="match status" value="1"/>
</dbReference>
<dbReference type="InterPro" id="IPR022998">
    <property type="entry name" value="ThiamineP_synth_TenI"/>
</dbReference>
<dbReference type="GO" id="GO:0000287">
    <property type="term" value="F:magnesium ion binding"/>
    <property type="evidence" value="ECO:0007669"/>
    <property type="project" value="UniProtKB-UniRule"/>
</dbReference>
<keyword evidence="4 9" id="KW-0460">Magnesium</keyword>
<feature type="domain" description="ThiD2" evidence="13">
    <location>
        <begin position="6"/>
        <end position="125"/>
    </location>
</feature>
<evidence type="ECO:0000256" key="7">
    <source>
        <dbReference type="ARBA" id="ARBA00047851"/>
    </source>
</evidence>
<comment type="caution">
    <text evidence="14">The sequence shown here is derived from an EMBL/GenBank/DDBJ whole genome shotgun (WGS) entry which is preliminary data.</text>
</comment>
<dbReference type="Pfam" id="PF02581">
    <property type="entry name" value="TMP-TENI"/>
    <property type="match status" value="1"/>
</dbReference>
<dbReference type="PANTHER" id="PTHR20857:SF23">
    <property type="entry name" value="THIAMINE BIOSYNTHETIC BIFUNCTIONAL ENZYME"/>
    <property type="match status" value="1"/>
</dbReference>